<dbReference type="InterPro" id="IPR007960">
    <property type="entry name" value="TAS2R"/>
</dbReference>
<evidence type="ECO:0000256" key="11">
    <source>
        <dbReference type="RuleBase" id="RU004423"/>
    </source>
</evidence>
<keyword evidence="9 12" id="KW-0675">Receptor</keyword>
<reference evidence="14 15" key="1">
    <citation type="submission" date="2024-09" db="EMBL/GenBank/DDBJ databases">
        <title>A chromosome-level genome assembly of Gray's grenadier anchovy, Coilia grayii.</title>
        <authorList>
            <person name="Fu Z."/>
        </authorList>
    </citation>
    <scope>NUCLEOTIDE SEQUENCE [LARGE SCALE GENOMIC DNA]</scope>
    <source>
        <strain evidence="14">G4</strain>
        <tissue evidence="14">Muscle</tissue>
    </source>
</reference>
<evidence type="ECO:0000313" key="15">
    <source>
        <dbReference type="Proteomes" id="UP001591681"/>
    </source>
</evidence>
<proteinExistence type="inferred from homology"/>
<keyword evidence="3 12" id="KW-0919">Taste</keyword>
<feature type="transmembrane region" description="Helical" evidence="13">
    <location>
        <begin position="189"/>
        <end position="216"/>
    </location>
</feature>
<feature type="transmembrane region" description="Helical" evidence="13">
    <location>
        <begin position="43"/>
        <end position="70"/>
    </location>
</feature>
<keyword evidence="4 12" id="KW-0716">Sensory transduction</keyword>
<evidence type="ECO:0000256" key="3">
    <source>
        <dbReference type="ARBA" id="ARBA00022480"/>
    </source>
</evidence>
<comment type="caution">
    <text evidence="14">The sequence shown here is derived from an EMBL/GenBank/DDBJ whole genome shotgun (WGS) entry which is preliminary data.</text>
</comment>
<dbReference type="PANTHER" id="PTHR11394:SF47">
    <property type="entry name" value="TASTE RECEPTOR TYPE 2 MEMBER 40"/>
    <property type="match status" value="1"/>
</dbReference>
<evidence type="ECO:0000256" key="8">
    <source>
        <dbReference type="ARBA" id="ARBA00023136"/>
    </source>
</evidence>
<keyword evidence="6 13" id="KW-1133">Transmembrane helix</keyword>
<evidence type="ECO:0000256" key="10">
    <source>
        <dbReference type="ARBA" id="ARBA00023224"/>
    </source>
</evidence>
<evidence type="ECO:0000256" key="12">
    <source>
        <dbReference type="RuleBase" id="RU004424"/>
    </source>
</evidence>
<keyword evidence="5 12" id="KW-0812">Transmembrane</keyword>
<evidence type="ECO:0000256" key="6">
    <source>
        <dbReference type="ARBA" id="ARBA00022989"/>
    </source>
</evidence>
<comment type="subcellular location">
    <subcellularLocation>
        <location evidence="1 12">Membrane</location>
        <topology evidence="1 12">Multi-pass membrane protein</topology>
    </subcellularLocation>
</comment>
<evidence type="ECO:0000256" key="7">
    <source>
        <dbReference type="ARBA" id="ARBA00023040"/>
    </source>
</evidence>
<dbReference type="Gene3D" id="1.20.1070.10">
    <property type="entry name" value="Rhodopsin 7-helix transmembrane proteins"/>
    <property type="match status" value="1"/>
</dbReference>
<feature type="transmembrane region" description="Helical" evidence="13">
    <location>
        <begin position="277"/>
        <end position="295"/>
    </location>
</feature>
<evidence type="ECO:0000256" key="1">
    <source>
        <dbReference type="ARBA" id="ARBA00004141"/>
    </source>
</evidence>
<keyword evidence="7 12" id="KW-0297">G-protein coupled receptor</keyword>
<dbReference type="EMBL" id="JBHFQA010000010">
    <property type="protein sequence ID" value="KAL2091811.1"/>
    <property type="molecule type" value="Genomic_DNA"/>
</dbReference>
<gene>
    <name evidence="14" type="ORF">ACEWY4_011609</name>
</gene>
<feature type="transmembrane region" description="Helical" evidence="13">
    <location>
        <begin position="237"/>
        <end position="265"/>
    </location>
</feature>
<evidence type="ECO:0000256" key="9">
    <source>
        <dbReference type="ARBA" id="ARBA00023170"/>
    </source>
</evidence>
<keyword evidence="15" id="KW-1185">Reference proteome</keyword>
<feature type="transmembrane region" description="Helical" evidence="13">
    <location>
        <begin position="12"/>
        <end position="36"/>
    </location>
</feature>
<dbReference type="SUPFAM" id="SSF81321">
    <property type="entry name" value="Family A G protein-coupled receptor-like"/>
    <property type="match status" value="1"/>
</dbReference>
<feature type="transmembrane region" description="Helical" evidence="13">
    <location>
        <begin position="90"/>
        <end position="112"/>
    </location>
</feature>
<name>A0ABD1JY45_9TELE</name>
<keyword evidence="8 12" id="KW-0472">Membrane</keyword>
<evidence type="ECO:0000313" key="14">
    <source>
        <dbReference type="EMBL" id="KAL2091811.1"/>
    </source>
</evidence>
<organism evidence="14 15">
    <name type="scientific">Coilia grayii</name>
    <name type="common">Gray's grenadier anchovy</name>
    <dbReference type="NCBI Taxonomy" id="363190"/>
    <lineage>
        <taxon>Eukaryota</taxon>
        <taxon>Metazoa</taxon>
        <taxon>Chordata</taxon>
        <taxon>Craniata</taxon>
        <taxon>Vertebrata</taxon>
        <taxon>Euteleostomi</taxon>
        <taxon>Actinopterygii</taxon>
        <taxon>Neopterygii</taxon>
        <taxon>Teleostei</taxon>
        <taxon>Clupei</taxon>
        <taxon>Clupeiformes</taxon>
        <taxon>Clupeoidei</taxon>
        <taxon>Engraulidae</taxon>
        <taxon>Coilinae</taxon>
        <taxon>Coilia</taxon>
    </lineage>
</organism>
<sequence>MAVSSDVSDLALVVLALGFAILLNAGNCVLTLLPLWSSRKMSVVSAVISSISLSNVLLGLSCISTMLLIFCKAQVSSAAEVNPLFTASLFLWLSSCFVSFWCIAWLSVLYCVKVVSFSTGCCRALKRNISRLVCAALLLTPISSIALVSPFFTLRYVRTLLNSTNEINVTNTHNASYQGSLVFAPGVDITLYTTVFICLLCPLPLAVMLPTSLRLVGHLCQHTLALRRNQTQCQSSASYLLVCKLTVSLVAVYATTLFIVSFFFASSLSRSGITYDVVVLGCTFYCVMTGALMAASNRQLKDKLHCGQCCGVQFRCGQCCGVQQNRPASTTPGALH</sequence>
<keyword evidence="10 12" id="KW-0807">Transducer</keyword>
<dbReference type="AlphaFoldDB" id="A0ABD1JY45"/>
<evidence type="ECO:0000256" key="5">
    <source>
        <dbReference type="ARBA" id="ARBA00022692"/>
    </source>
</evidence>
<dbReference type="GO" id="GO:0004930">
    <property type="term" value="F:G protein-coupled receptor activity"/>
    <property type="evidence" value="ECO:0007669"/>
    <property type="project" value="UniProtKB-KW"/>
</dbReference>
<accession>A0ABD1JY45</accession>
<dbReference type="PANTHER" id="PTHR11394">
    <property type="entry name" value="TASTE RECEPTOR TYPE 2"/>
    <property type="match status" value="1"/>
</dbReference>
<feature type="transmembrane region" description="Helical" evidence="13">
    <location>
        <begin position="132"/>
        <end position="152"/>
    </location>
</feature>
<evidence type="ECO:0000256" key="2">
    <source>
        <dbReference type="ARBA" id="ARBA00007376"/>
    </source>
</evidence>
<protein>
    <recommendedName>
        <fullName evidence="12">Taste receptor type 2</fullName>
    </recommendedName>
</protein>
<comment type="similarity">
    <text evidence="2 11">Belongs to the G-protein coupled receptor T2R family.</text>
</comment>
<dbReference type="GO" id="GO:0050909">
    <property type="term" value="P:sensory perception of taste"/>
    <property type="evidence" value="ECO:0007669"/>
    <property type="project" value="UniProtKB-KW"/>
</dbReference>
<dbReference type="Pfam" id="PF05296">
    <property type="entry name" value="TAS2R"/>
    <property type="match status" value="1"/>
</dbReference>
<evidence type="ECO:0000256" key="13">
    <source>
        <dbReference type="SAM" id="Phobius"/>
    </source>
</evidence>
<evidence type="ECO:0000256" key="4">
    <source>
        <dbReference type="ARBA" id="ARBA00022606"/>
    </source>
</evidence>
<dbReference type="GO" id="GO:0016020">
    <property type="term" value="C:membrane"/>
    <property type="evidence" value="ECO:0007669"/>
    <property type="project" value="UniProtKB-SubCell"/>
</dbReference>
<dbReference type="Proteomes" id="UP001591681">
    <property type="component" value="Unassembled WGS sequence"/>
</dbReference>